<dbReference type="RefSeq" id="WP_347438883.1">
    <property type="nucleotide sequence ID" value="NZ_CP089291.1"/>
</dbReference>
<dbReference type="Gene3D" id="3.30.420.40">
    <property type="match status" value="2"/>
</dbReference>
<dbReference type="InterPro" id="IPR022496">
    <property type="entry name" value="T6A_TsaB"/>
</dbReference>
<protein>
    <submittedName>
        <fullName evidence="2">tRNA (Adenosine(37)-N6)-threonylcarbamoyltransferase complex dimerization subunit type 1 TsaB</fullName>
        <ecNumber evidence="2">2.3.1.234</ecNumber>
    </submittedName>
</protein>
<sequence>MAYLALDTSTETLAIGVGDEVQLLGEATILRTNNHSIQMMPILDQLMDDCSITPQQLEGIIIGKGPGSYTGVRIGVTTAKVLAWTLNIPMIGVSSLQALAQSSRSHRGIVLAMFEARRKRVYAGAYLGSRAYEAVVPIAEIRQWLVSSFGCGNESEFPEIVCTGDGSRNYATELRQMFEDRLTEIAPLSRQHIRAANLLELGIPLLKQGKREDTANFSPEYLQLAQVEAKLLQETKEGTV</sequence>
<dbReference type="NCBIfam" id="TIGR03725">
    <property type="entry name" value="T6A_YeaZ"/>
    <property type="match status" value="1"/>
</dbReference>
<evidence type="ECO:0000313" key="3">
    <source>
        <dbReference type="Proteomes" id="UP000830167"/>
    </source>
</evidence>
<keyword evidence="2" id="KW-0012">Acyltransferase</keyword>
<dbReference type="InterPro" id="IPR043129">
    <property type="entry name" value="ATPase_NBD"/>
</dbReference>
<name>A0ABY4CRZ8_9BACL</name>
<evidence type="ECO:0000259" key="1">
    <source>
        <dbReference type="Pfam" id="PF00814"/>
    </source>
</evidence>
<dbReference type="EMBL" id="CP089291">
    <property type="protein sequence ID" value="UOF92197.1"/>
    <property type="molecule type" value="Genomic_DNA"/>
</dbReference>
<dbReference type="PANTHER" id="PTHR11735">
    <property type="entry name" value="TRNA N6-ADENOSINE THREONYLCARBAMOYLTRANSFERASE"/>
    <property type="match status" value="1"/>
</dbReference>
<proteinExistence type="predicted"/>
<dbReference type="InterPro" id="IPR000905">
    <property type="entry name" value="Gcp-like_dom"/>
</dbReference>
<gene>
    <name evidence="2" type="primary">tsaB</name>
    <name evidence="2" type="ORF">LSG31_08500</name>
</gene>
<evidence type="ECO:0000313" key="2">
    <source>
        <dbReference type="EMBL" id="UOF92197.1"/>
    </source>
</evidence>
<keyword evidence="3" id="KW-1185">Reference proteome</keyword>
<dbReference type="GO" id="GO:0061711">
    <property type="term" value="F:tRNA N(6)-L-threonylcarbamoyladenine synthase activity"/>
    <property type="evidence" value="ECO:0007669"/>
    <property type="project" value="UniProtKB-EC"/>
</dbReference>
<dbReference type="EC" id="2.3.1.234" evidence="2"/>
<accession>A0ABY4CRZ8</accession>
<organism evidence="2 3">
    <name type="scientific">Fodinisporobacter ferrooxydans</name>
    <dbReference type="NCBI Taxonomy" id="2901836"/>
    <lineage>
        <taxon>Bacteria</taxon>
        <taxon>Bacillati</taxon>
        <taxon>Bacillota</taxon>
        <taxon>Bacilli</taxon>
        <taxon>Bacillales</taxon>
        <taxon>Alicyclobacillaceae</taxon>
        <taxon>Fodinisporobacter</taxon>
    </lineage>
</organism>
<dbReference type="CDD" id="cd24032">
    <property type="entry name" value="ASKHA_NBD_TsaB"/>
    <property type="match status" value="1"/>
</dbReference>
<reference evidence="2" key="1">
    <citation type="submission" date="2021-12" db="EMBL/GenBank/DDBJ databases">
        <title>Alicyclobacillaceae gen. nov., sp. nov., isolated from chalcocite enrichment system.</title>
        <authorList>
            <person name="Jiang Z."/>
        </authorList>
    </citation>
    <scope>NUCLEOTIDE SEQUENCE</scope>
    <source>
        <strain evidence="2">MYW30-H2</strain>
    </source>
</reference>
<dbReference type="PANTHER" id="PTHR11735:SF11">
    <property type="entry name" value="TRNA THREONYLCARBAMOYLADENOSINE BIOSYNTHESIS PROTEIN TSAB"/>
    <property type="match status" value="1"/>
</dbReference>
<dbReference type="Proteomes" id="UP000830167">
    <property type="component" value="Chromosome"/>
</dbReference>
<keyword evidence="2" id="KW-0808">Transferase</keyword>
<feature type="domain" description="Gcp-like" evidence="1">
    <location>
        <begin position="33"/>
        <end position="142"/>
    </location>
</feature>
<dbReference type="Pfam" id="PF00814">
    <property type="entry name" value="TsaD"/>
    <property type="match status" value="1"/>
</dbReference>
<dbReference type="SUPFAM" id="SSF53067">
    <property type="entry name" value="Actin-like ATPase domain"/>
    <property type="match status" value="2"/>
</dbReference>